<evidence type="ECO:0000313" key="16">
    <source>
        <dbReference type="Proteomes" id="UP000282832"/>
    </source>
</evidence>
<evidence type="ECO:0000256" key="10">
    <source>
        <dbReference type="ARBA" id="ARBA00023310"/>
    </source>
</evidence>
<dbReference type="PRINTS" id="PR00123">
    <property type="entry name" value="ATPASEA"/>
</dbReference>
<feature type="compositionally biased region" description="Basic and acidic residues" evidence="13">
    <location>
        <begin position="33"/>
        <end position="51"/>
    </location>
</feature>
<keyword evidence="9 11" id="KW-0472">Membrane</keyword>
<dbReference type="Gene3D" id="1.20.120.220">
    <property type="entry name" value="ATP synthase, F0 complex, subunit A"/>
    <property type="match status" value="1"/>
</dbReference>
<dbReference type="Pfam" id="PF00119">
    <property type="entry name" value="ATP-synt_A"/>
    <property type="match status" value="1"/>
</dbReference>
<dbReference type="NCBIfam" id="TIGR01131">
    <property type="entry name" value="ATP_synt_6_or_A"/>
    <property type="match status" value="1"/>
</dbReference>
<dbReference type="PANTHER" id="PTHR11410">
    <property type="entry name" value="ATP SYNTHASE SUBUNIT A"/>
    <property type="match status" value="1"/>
</dbReference>
<dbReference type="GO" id="GO:0046933">
    <property type="term" value="F:proton-transporting ATP synthase activity, rotational mechanism"/>
    <property type="evidence" value="ECO:0007669"/>
    <property type="project" value="UniProtKB-UniRule"/>
</dbReference>
<feature type="chain" id="PRO_5019407854" description="ATP synthase subunit a" evidence="14">
    <location>
        <begin position="22"/>
        <end position="361"/>
    </location>
</feature>
<keyword evidence="10 11" id="KW-0066">ATP synthesis</keyword>
<evidence type="ECO:0000256" key="9">
    <source>
        <dbReference type="ARBA" id="ARBA00023136"/>
    </source>
</evidence>
<feature type="transmembrane region" description="Helical" evidence="11">
    <location>
        <begin position="335"/>
        <end position="356"/>
    </location>
</feature>
<evidence type="ECO:0000256" key="1">
    <source>
        <dbReference type="ARBA" id="ARBA00004141"/>
    </source>
</evidence>
<feature type="transmembrane region" description="Helical" evidence="11">
    <location>
        <begin position="143"/>
        <end position="160"/>
    </location>
</feature>
<dbReference type="OrthoDB" id="9809130at2"/>
<evidence type="ECO:0000256" key="7">
    <source>
        <dbReference type="ARBA" id="ARBA00022989"/>
    </source>
</evidence>
<comment type="caution">
    <text evidence="15">The sequence shown here is derived from an EMBL/GenBank/DDBJ whole genome shotgun (WGS) entry which is preliminary data.</text>
</comment>
<dbReference type="Proteomes" id="UP000282832">
    <property type="component" value="Unassembled WGS sequence"/>
</dbReference>
<proteinExistence type="inferred from homology"/>
<dbReference type="InterPro" id="IPR045083">
    <property type="entry name" value="ATP_synth_F0_asu_bact/mt"/>
</dbReference>
<keyword evidence="4 11" id="KW-0138">CF(0)</keyword>
<dbReference type="GO" id="GO:0016787">
    <property type="term" value="F:hydrolase activity"/>
    <property type="evidence" value="ECO:0007669"/>
    <property type="project" value="UniProtKB-KW"/>
</dbReference>
<dbReference type="SUPFAM" id="SSF81336">
    <property type="entry name" value="F1F0 ATP synthase subunit A"/>
    <property type="match status" value="1"/>
</dbReference>
<evidence type="ECO:0000256" key="3">
    <source>
        <dbReference type="ARBA" id="ARBA00022448"/>
    </source>
</evidence>
<evidence type="ECO:0000256" key="11">
    <source>
        <dbReference type="HAMAP-Rule" id="MF_01393"/>
    </source>
</evidence>
<feature type="transmembrane region" description="Helical" evidence="11">
    <location>
        <begin position="229"/>
        <end position="247"/>
    </location>
</feature>
<evidence type="ECO:0000256" key="6">
    <source>
        <dbReference type="ARBA" id="ARBA00022781"/>
    </source>
</evidence>
<comment type="similarity">
    <text evidence="2 11 12">Belongs to the ATPase A chain family.</text>
</comment>
<feature type="transmembrane region" description="Helical" evidence="11">
    <location>
        <begin position="203"/>
        <end position="223"/>
    </location>
</feature>
<dbReference type="EMBL" id="SACY01000003">
    <property type="protein sequence ID" value="RVU25097.1"/>
    <property type="molecule type" value="Genomic_DNA"/>
</dbReference>
<dbReference type="HAMAP" id="MF_01393">
    <property type="entry name" value="ATP_synth_a_bact"/>
    <property type="match status" value="1"/>
</dbReference>
<name>A0A437PS72_9BACT</name>
<evidence type="ECO:0000256" key="8">
    <source>
        <dbReference type="ARBA" id="ARBA00023065"/>
    </source>
</evidence>
<keyword evidence="7 11" id="KW-1133">Transmembrane helix</keyword>
<evidence type="ECO:0000256" key="4">
    <source>
        <dbReference type="ARBA" id="ARBA00022547"/>
    </source>
</evidence>
<organism evidence="15 16">
    <name type="scientific">Sandaracinomonas limnophila</name>
    <dbReference type="NCBI Taxonomy" id="1862386"/>
    <lineage>
        <taxon>Bacteria</taxon>
        <taxon>Pseudomonadati</taxon>
        <taxon>Bacteroidota</taxon>
        <taxon>Cytophagia</taxon>
        <taxon>Cytophagales</taxon>
        <taxon>Flectobacillaceae</taxon>
        <taxon>Sandaracinomonas</taxon>
    </lineage>
</organism>
<dbReference type="AlphaFoldDB" id="A0A437PS72"/>
<keyword evidence="15" id="KW-0378">Hydrolase</keyword>
<comment type="subcellular location">
    <subcellularLocation>
        <location evidence="11 12">Cell membrane</location>
        <topology evidence="11 12">Multi-pass membrane protein</topology>
    </subcellularLocation>
    <subcellularLocation>
        <location evidence="1">Membrane</location>
        <topology evidence="1">Multi-pass membrane protein</topology>
    </subcellularLocation>
</comment>
<keyword evidence="3 11" id="KW-0813">Transport</keyword>
<protein>
    <recommendedName>
        <fullName evidence="11 12">ATP synthase subunit a</fullName>
    </recommendedName>
    <alternativeName>
        <fullName evidence="11">ATP synthase F0 sector subunit a</fullName>
    </alternativeName>
    <alternativeName>
        <fullName evidence="11">F-ATPase subunit 6</fullName>
    </alternativeName>
</protein>
<dbReference type="InterPro" id="IPR000568">
    <property type="entry name" value="ATP_synth_F0_asu"/>
</dbReference>
<accession>A0A437PS72</accession>
<keyword evidence="11" id="KW-1003">Cell membrane</keyword>
<feature type="signal peptide" evidence="14">
    <location>
        <begin position="1"/>
        <end position="21"/>
    </location>
</feature>
<dbReference type="CDD" id="cd00310">
    <property type="entry name" value="ATP-synt_Fo_a_6"/>
    <property type="match status" value="1"/>
</dbReference>
<feature type="region of interest" description="Disordered" evidence="13">
    <location>
        <begin position="31"/>
        <end position="51"/>
    </location>
</feature>
<keyword evidence="8 11" id="KW-0406">Ion transport</keyword>
<evidence type="ECO:0000256" key="2">
    <source>
        <dbReference type="ARBA" id="ARBA00006810"/>
    </source>
</evidence>
<evidence type="ECO:0000256" key="12">
    <source>
        <dbReference type="RuleBase" id="RU000483"/>
    </source>
</evidence>
<feature type="transmembrane region" description="Helical" evidence="11">
    <location>
        <begin position="268"/>
        <end position="294"/>
    </location>
</feature>
<gene>
    <name evidence="11 15" type="primary">atpB</name>
    <name evidence="15" type="ORF">EOJ36_08230</name>
</gene>
<feature type="transmembrane region" description="Helical" evidence="11">
    <location>
        <begin position="300"/>
        <end position="323"/>
    </location>
</feature>
<evidence type="ECO:0000313" key="15">
    <source>
        <dbReference type="EMBL" id="RVU25097.1"/>
    </source>
</evidence>
<keyword evidence="5 11" id="KW-0812">Transmembrane</keyword>
<dbReference type="GO" id="GO:0005886">
    <property type="term" value="C:plasma membrane"/>
    <property type="evidence" value="ECO:0007669"/>
    <property type="project" value="UniProtKB-SubCell"/>
</dbReference>
<keyword evidence="16" id="KW-1185">Reference proteome</keyword>
<dbReference type="GO" id="GO:0045259">
    <property type="term" value="C:proton-transporting ATP synthase complex"/>
    <property type="evidence" value="ECO:0007669"/>
    <property type="project" value="UniProtKB-KW"/>
</dbReference>
<keyword evidence="6 11" id="KW-0375">Hydrogen ion transport</keyword>
<comment type="function">
    <text evidence="11 12">Key component of the proton channel; it plays a direct role in the translocation of protons across the membrane.</text>
</comment>
<sequence>MYFSNILLGVLISFLSFHGYAQEDHASATATTEGHEVVADSTQHGEAKAEAGAEEKFDAGKLILHHIADEHDWHLFTLGHFHATIPLPVIVYTESKGLNVFMSSNFQNEHHEEVPYNGFVLEHGKIHAENGEKVWDISITKNVASMLISAILLLTIFIGIGRRYAENPHRAPKGIQSLFEPIILFVRDEIAINNIGKKHYKRFMPYLLTIFFFIWFNNMLGLIPGGANVTGNIAITMVLAVIAFFVTNFNGKSTYWTHIFAMPGVPKWMLVILTPVEIIGIFMKPFSLMVRLFANLTSGHIILLSLVSLIFIFKSAFLGFAVVPFSLFMNVIELIVAFIQAFIFTMLVSTYIGAAIEEHHH</sequence>
<keyword evidence="14" id="KW-0732">Signal</keyword>
<evidence type="ECO:0000256" key="13">
    <source>
        <dbReference type="SAM" id="MobiDB-lite"/>
    </source>
</evidence>
<dbReference type="PANTHER" id="PTHR11410:SF0">
    <property type="entry name" value="ATP SYNTHASE SUBUNIT A"/>
    <property type="match status" value="1"/>
</dbReference>
<evidence type="ECO:0000256" key="14">
    <source>
        <dbReference type="SAM" id="SignalP"/>
    </source>
</evidence>
<reference evidence="15 16" key="1">
    <citation type="submission" date="2019-01" db="EMBL/GenBank/DDBJ databases">
        <authorList>
            <person name="Chen W.-M."/>
        </authorList>
    </citation>
    <scope>NUCLEOTIDE SEQUENCE [LARGE SCALE GENOMIC DNA]</scope>
    <source>
        <strain evidence="15 16">FSY-15</strain>
    </source>
</reference>
<dbReference type="InterPro" id="IPR035908">
    <property type="entry name" value="F0_ATP_A_sf"/>
</dbReference>
<evidence type="ECO:0000256" key="5">
    <source>
        <dbReference type="ARBA" id="ARBA00022692"/>
    </source>
</evidence>